<keyword evidence="9" id="KW-1185">Reference proteome</keyword>
<dbReference type="InterPro" id="IPR036167">
    <property type="entry name" value="tRNA_intron_Endo_cat-like_sf"/>
</dbReference>
<dbReference type="Pfam" id="PF26577">
    <property type="entry name" value="TSEN34_N"/>
    <property type="match status" value="1"/>
</dbReference>
<dbReference type="PANTHER" id="PTHR13070:SF0">
    <property type="entry name" value="TRNA-SPLICING ENDONUCLEASE SUBUNIT SEN34"/>
    <property type="match status" value="1"/>
</dbReference>
<dbReference type="CDD" id="cd22363">
    <property type="entry name" value="tRNA-intron_lyase_C"/>
    <property type="match status" value="1"/>
</dbReference>
<evidence type="ECO:0000259" key="7">
    <source>
        <dbReference type="Pfam" id="PF26577"/>
    </source>
</evidence>
<dbReference type="InterPro" id="IPR011856">
    <property type="entry name" value="tRNA_endonuc-like_dom_sf"/>
</dbReference>
<feature type="domain" description="tRNA intron endonuclease catalytic" evidence="6">
    <location>
        <begin position="67"/>
        <end position="145"/>
    </location>
</feature>
<evidence type="ECO:0000256" key="3">
    <source>
        <dbReference type="ARBA" id="ARBA00022694"/>
    </source>
</evidence>
<dbReference type="InterPro" id="IPR006677">
    <property type="entry name" value="tRNA_intron_Endonuc_cat-like"/>
</dbReference>
<dbReference type="SUPFAM" id="SSF53032">
    <property type="entry name" value="tRNA-intron endonuclease catalytic domain-like"/>
    <property type="match status" value="1"/>
</dbReference>
<evidence type="ECO:0000256" key="5">
    <source>
        <dbReference type="ARBA" id="ARBA00034031"/>
    </source>
</evidence>
<dbReference type="PANTHER" id="PTHR13070">
    <property type="entry name" value="TRNA-SPLICING ENDONUCLEASE SUBUNIT SEN34-RELATED"/>
    <property type="match status" value="1"/>
</dbReference>
<evidence type="ECO:0000256" key="1">
    <source>
        <dbReference type="ARBA" id="ARBA00008078"/>
    </source>
</evidence>
<accession>A0A9P6YUK1</accession>
<dbReference type="AlphaFoldDB" id="A0A9P6YUK1"/>
<evidence type="ECO:0000256" key="2">
    <source>
        <dbReference type="ARBA" id="ARBA00012573"/>
    </source>
</evidence>
<dbReference type="Proteomes" id="UP000740926">
    <property type="component" value="Unassembled WGS sequence"/>
</dbReference>
<protein>
    <recommendedName>
        <fullName evidence="2">tRNA-intron lyase</fullName>
        <ecNumber evidence="2">4.6.1.16</ecNumber>
    </recommendedName>
</protein>
<sequence length="159" mass="17942">MDKQSKQDLENRQLIVGALCGTLPDYPLQNTFYGLPLCLSPEEVDLLLSLNVATVKNTKSAPNVPKRNDVFRYFWSLKYHITSGYKFGGDYLLYPGDPMCFHSQFIVSVKTEEEAISPKEIVLMGRLATNVKKMFLLAGPSQDGTKNEMMTYSVEWAGF</sequence>
<proteinExistence type="inferred from homology"/>
<dbReference type="Pfam" id="PF01974">
    <property type="entry name" value="tRNA_int_endo"/>
    <property type="match status" value="1"/>
</dbReference>
<dbReference type="InterPro" id="IPR059049">
    <property type="entry name" value="TSEN34_N"/>
</dbReference>
<organism evidence="8 9">
    <name type="scientific">Rhizopus delemar</name>
    <dbReference type="NCBI Taxonomy" id="936053"/>
    <lineage>
        <taxon>Eukaryota</taxon>
        <taxon>Fungi</taxon>
        <taxon>Fungi incertae sedis</taxon>
        <taxon>Mucoromycota</taxon>
        <taxon>Mucoromycotina</taxon>
        <taxon>Mucoromycetes</taxon>
        <taxon>Mucorales</taxon>
        <taxon>Mucorineae</taxon>
        <taxon>Rhizopodaceae</taxon>
        <taxon>Rhizopus</taxon>
    </lineage>
</organism>
<dbReference type="GO" id="GO:0003676">
    <property type="term" value="F:nucleic acid binding"/>
    <property type="evidence" value="ECO:0007669"/>
    <property type="project" value="InterPro"/>
</dbReference>
<comment type="similarity">
    <text evidence="1">Belongs to the tRNA-intron endonuclease family.</text>
</comment>
<feature type="domain" description="TSEN34 N-terminal" evidence="7">
    <location>
        <begin position="14"/>
        <end position="56"/>
    </location>
</feature>
<dbReference type="GO" id="GO:0000213">
    <property type="term" value="F:tRNA-intron lyase activity"/>
    <property type="evidence" value="ECO:0007669"/>
    <property type="project" value="UniProtKB-EC"/>
</dbReference>
<name>A0A9P6YUK1_9FUNG</name>
<evidence type="ECO:0000313" key="9">
    <source>
        <dbReference type="Proteomes" id="UP000740926"/>
    </source>
</evidence>
<evidence type="ECO:0000259" key="6">
    <source>
        <dbReference type="Pfam" id="PF01974"/>
    </source>
</evidence>
<dbReference type="GO" id="GO:0005634">
    <property type="term" value="C:nucleus"/>
    <property type="evidence" value="ECO:0007669"/>
    <property type="project" value="UniProtKB-ARBA"/>
</dbReference>
<evidence type="ECO:0000256" key="4">
    <source>
        <dbReference type="ARBA" id="ARBA00023239"/>
    </source>
</evidence>
<evidence type="ECO:0000313" key="8">
    <source>
        <dbReference type="EMBL" id="KAG1564869.1"/>
    </source>
</evidence>
<reference evidence="8 9" key="1">
    <citation type="journal article" date="2020" name="Microb. Genom.">
        <title>Genetic diversity of clinical and environmental Mucorales isolates obtained from an investigation of mucormycosis cases among solid organ transplant recipients.</title>
        <authorList>
            <person name="Nguyen M.H."/>
            <person name="Kaul D."/>
            <person name="Muto C."/>
            <person name="Cheng S.J."/>
            <person name="Richter R.A."/>
            <person name="Bruno V.M."/>
            <person name="Liu G."/>
            <person name="Beyhan S."/>
            <person name="Sundermann A.J."/>
            <person name="Mounaud S."/>
            <person name="Pasculle A.W."/>
            <person name="Nierman W.C."/>
            <person name="Driscoll E."/>
            <person name="Cumbie R."/>
            <person name="Clancy C.J."/>
            <person name="Dupont C.L."/>
        </authorList>
    </citation>
    <scope>NUCLEOTIDE SEQUENCE [LARGE SCALE GENOMIC DNA]</scope>
    <source>
        <strain evidence="8 9">GL24</strain>
    </source>
</reference>
<dbReference type="GO" id="GO:0000379">
    <property type="term" value="P:tRNA-type intron splice site recognition and cleavage"/>
    <property type="evidence" value="ECO:0007669"/>
    <property type="project" value="TreeGrafter"/>
</dbReference>
<gene>
    <name evidence="8" type="ORF">G6F50_010611</name>
</gene>
<dbReference type="Gene3D" id="3.40.1350.10">
    <property type="match status" value="1"/>
</dbReference>
<dbReference type="EMBL" id="JAANIU010002387">
    <property type="protein sequence ID" value="KAG1564869.1"/>
    <property type="molecule type" value="Genomic_DNA"/>
</dbReference>
<comment type="catalytic activity">
    <reaction evidence="5">
        <text>pretRNA = a 3'-half-tRNA molecule with a 5'-OH end + a 5'-half-tRNA molecule with a 2',3'-cyclic phosphate end + an intron with a 2',3'-cyclic phosphate and a 5'-hydroxyl terminus.</text>
        <dbReference type="EC" id="4.6.1.16"/>
    </reaction>
</comment>
<keyword evidence="4" id="KW-0456">Lyase</keyword>
<keyword evidence="3" id="KW-0819">tRNA processing</keyword>
<dbReference type="EC" id="4.6.1.16" evidence="2"/>
<comment type="caution">
    <text evidence="8">The sequence shown here is derived from an EMBL/GenBank/DDBJ whole genome shotgun (WGS) entry which is preliminary data.</text>
</comment>